<dbReference type="EMBL" id="VJOM01000017">
    <property type="protein sequence ID" value="TSE31099.1"/>
    <property type="molecule type" value="Genomic_DNA"/>
</dbReference>
<proteinExistence type="predicted"/>
<name>A0A554X5I7_9BURK</name>
<dbReference type="Proteomes" id="UP000317763">
    <property type="component" value="Unassembled WGS sequence"/>
</dbReference>
<evidence type="ECO:0000313" key="1">
    <source>
        <dbReference type="EMBL" id="TSE31099.1"/>
    </source>
</evidence>
<reference evidence="1 2" key="1">
    <citation type="submission" date="2019-07" db="EMBL/GenBank/DDBJ databases">
        <title>Tepidimonas taiwanensis I1-1 draft genome.</title>
        <authorList>
            <person name="Da Costa M.S."/>
            <person name="Froufe H.J.C."/>
            <person name="Egas C."/>
            <person name="Albuquerque L."/>
        </authorList>
    </citation>
    <scope>NUCLEOTIDE SEQUENCE [LARGE SCALE GENOMIC DNA]</scope>
    <source>
        <strain evidence="1 2">I1-1</strain>
    </source>
</reference>
<accession>A0A554X5I7</accession>
<protein>
    <submittedName>
        <fullName evidence="1">ADOP: acidobacterial duplicated orphan permease</fullName>
    </submittedName>
</protein>
<evidence type="ECO:0000313" key="2">
    <source>
        <dbReference type="Proteomes" id="UP000317763"/>
    </source>
</evidence>
<dbReference type="AlphaFoldDB" id="A0A554X5I7"/>
<keyword evidence="2" id="KW-1185">Reference proteome</keyword>
<organism evidence="1 2">
    <name type="scientific">Tepidimonas taiwanensis</name>
    <dbReference type="NCBI Taxonomy" id="307486"/>
    <lineage>
        <taxon>Bacteria</taxon>
        <taxon>Pseudomonadati</taxon>
        <taxon>Pseudomonadota</taxon>
        <taxon>Betaproteobacteria</taxon>
        <taxon>Burkholderiales</taxon>
        <taxon>Tepidimonas</taxon>
    </lineage>
</organism>
<gene>
    <name evidence="1" type="ORF">Ttaiw_01659</name>
</gene>
<sequence>MVLEVNLFVSTAVLATAVGVLAAWLPAMRAARLDPVEAIRG</sequence>
<comment type="caution">
    <text evidence="1">The sequence shown here is derived from an EMBL/GenBank/DDBJ whole genome shotgun (WGS) entry which is preliminary data.</text>
</comment>